<evidence type="ECO:0000313" key="6">
    <source>
        <dbReference type="Proteomes" id="UP000717515"/>
    </source>
</evidence>
<dbReference type="InterPro" id="IPR035979">
    <property type="entry name" value="RBD_domain_sf"/>
</dbReference>
<feature type="compositionally biased region" description="Basic and acidic residues" evidence="3">
    <location>
        <begin position="215"/>
        <end position="230"/>
    </location>
</feature>
<name>A0A9P8A4Q8_MORAP</name>
<evidence type="ECO:0000256" key="1">
    <source>
        <dbReference type="ARBA" id="ARBA00022884"/>
    </source>
</evidence>
<feature type="compositionally biased region" description="Low complexity" evidence="3">
    <location>
        <begin position="48"/>
        <end position="59"/>
    </location>
</feature>
<dbReference type="Pfam" id="PF04059">
    <property type="entry name" value="RRM_2"/>
    <property type="match status" value="1"/>
</dbReference>
<feature type="region of interest" description="Disordered" evidence="3">
    <location>
        <begin position="48"/>
        <end position="70"/>
    </location>
</feature>
<keyword evidence="1 2" id="KW-0694">RNA-binding</keyword>
<dbReference type="EMBL" id="JAIFTL010000071">
    <property type="protein sequence ID" value="KAG9324288.1"/>
    <property type="molecule type" value="Genomic_DNA"/>
</dbReference>
<evidence type="ECO:0000313" key="5">
    <source>
        <dbReference type="EMBL" id="KAG9324288.1"/>
    </source>
</evidence>
<dbReference type="CDD" id="cd12532">
    <property type="entry name" value="RRM3_MEI2_fungi"/>
    <property type="match status" value="1"/>
</dbReference>
<dbReference type="Proteomes" id="UP000717515">
    <property type="component" value="Unassembled WGS sequence"/>
</dbReference>
<feature type="compositionally biased region" description="Polar residues" evidence="3">
    <location>
        <begin position="26"/>
        <end position="36"/>
    </location>
</feature>
<dbReference type="GO" id="GO:0003723">
    <property type="term" value="F:RNA binding"/>
    <property type="evidence" value="ECO:0007669"/>
    <property type="project" value="UniProtKB-UniRule"/>
</dbReference>
<dbReference type="AlphaFoldDB" id="A0A9P8A4Q8"/>
<feature type="region of interest" description="Disordered" evidence="3">
    <location>
        <begin position="597"/>
        <end position="624"/>
    </location>
</feature>
<accession>A0A9P8A4Q8</accession>
<feature type="region of interest" description="Disordered" evidence="3">
    <location>
        <begin position="741"/>
        <end position="769"/>
    </location>
</feature>
<evidence type="ECO:0000259" key="4">
    <source>
        <dbReference type="PROSITE" id="PS50102"/>
    </source>
</evidence>
<feature type="compositionally biased region" description="Basic and acidic residues" evidence="3">
    <location>
        <begin position="1"/>
        <end position="13"/>
    </location>
</feature>
<comment type="caution">
    <text evidence="5">The sequence shown here is derived from an EMBL/GenBank/DDBJ whole genome shotgun (WGS) entry which is preliminary data.</text>
</comment>
<proteinExistence type="predicted"/>
<dbReference type="InterPro" id="IPR000504">
    <property type="entry name" value="RRM_dom"/>
</dbReference>
<dbReference type="PANTHER" id="PTHR23189">
    <property type="entry name" value="RNA RECOGNITION MOTIF-CONTAINING"/>
    <property type="match status" value="1"/>
</dbReference>
<feature type="domain" description="RRM" evidence="4">
    <location>
        <begin position="627"/>
        <end position="723"/>
    </location>
</feature>
<protein>
    <recommendedName>
        <fullName evidence="4">RRM domain-containing protein</fullName>
    </recommendedName>
</protein>
<dbReference type="SUPFAM" id="SSF54928">
    <property type="entry name" value="RNA-binding domain, RBD"/>
    <property type="match status" value="2"/>
</dbReference>
<reference evidence="5" key="1">
    <citation type="submission" date="2021-07" db="EMBL/GenBank/DDBJ databases">
        <title>Draft genome of Mortierella alpina, strain LL118, isolated from an aspen leaf litter sample.</title>
        <authorList>
            <person name="Yang S."/>
            <person name="Vinatzer B.A."/>
        </authorList>
    </citation>
    <scope>NUCLEOTIDE SEQUENCE</scope>
    <source>
        <strain evidence="5">LL118</strain>
    </source>
</reference>
<evidence type="ECO:0000256" key="2">
    <source>
        <dbReference type="PROSITE-ProRule" id="PRU00176"/>
    </source>
</evidence>
<gene>
    <name evidence="5" type="ORF">KVV02_004577</name>
</gene>
<dbReference type="PROSITE" id="PS50102">
    <property type="entry name" value="RRM"/>
    <property type="match status" value="1"/>
</dbReference>
<feature type="region of interest" description="Disordered" evidence="3">
    <location>
        <begin position="215"/>
        <end position="243"/>
    </location>
</feature>
<organism evidence="5 6">
    <name type="scientific">Mortierella alpina</name>
    <name type="common">Oleaginous fungus</name>
    <name type="synonym">Mortierella renispora</name>
    <dbReference type="NCBI Taxonomy" id="64518"/>
    <lineage>
        <taxon>Eukaryota</taxon>
        <taxon>Fungi</taxon>
        <taxon>Fungi incertae sedis</taxon>
        <taxon>Mucoromycota</taxon>
        <taxon>Mortierellomycotina</taxon>
        <taxon>Mortierellomycetes</taxon>
        <taxon>Mortierellales</taxon>
        <taxon>Mortierellaceae</taxon>
        <taxon>Mortierella</taxon>
    </lineage>
</organism>
<sequence>MDLELGRMVDKQTRSIASSRLEPKRSTSVSTSRDEISATTLSSAWDNLPKALPPLSSAPAPAPQTGGPKSNSYGTSCLFLTDYDQFDWLGYRRQQHSEMYESQDTSDDWAIARTDAPDLSHQEPATTLLTPGSSLRRQSSCPDSGFMSWDQGSFEKQTFQTSCWTSGETVSGTNMTQCQNLFTPLSNEGYLMPARATNLKHNAVNFTIIDQAPSEKERIGTASTSRERQSHLSGSTLPTQQPPAISVNPGGFLAHSLSSLDQKVPPSAPSVKCSWDVLSSQAINHQNRSIGLDPRKGAGIPTRYLKVSDCPRDMSIWVARDAFKSYGDLKGIFTKFLESDGVMYLEFFDIRHAMTAAKLLHTNATFQAVSMKVQFCPKSALEQVASDIWENENEGILVLSLVTPKLIDNDLLRLMSSYGDVQSFQHESEEWPPVFLVGYYDVRHAAFAKAALQRLHESMRFQCKVSYYQKERVESSRLWHQQQLSHPISKVVSASDRFRSKSYSVDAFQANSQVSLSAADAIDDLLSKRTGSLSILTTSSGSSDIQESSARHSFKSKEKFAWDSRSQWLDPGAATATAMSISNSGVGFLEPIPTKSVPANRMEGSSKATADIVRSGTDPKKPSEKRTTFMIRNIPNKYTQQMLLELINETHRGKFDFLYLRMDFKNRCNVGYAFINFINTDVIDSFVKAHVGKKWPRFNSDKICSLSFAAVQGRHALIEKFRNSSVMDEEPSYRPKIFYTSGPSIGEEEPFPEPTATNEGVRGPLKRRA</sequence>
<feature type="compositionally biased region" description="Polar residues" evidence="3">
    <location>
        <begin position="231"/>
        <end position="243"/>
    </location>
</feature>
<dbReference type="InterPro" id="IPR007201">
    <property type="entry name" value="Mei2-like_Rrm_C"/>
</dbReference>
<evidence type="ECO:0000256" key="3">
    <source>
        <dbReference type="SAM" id="MobiDB-lite"/>
    </source>
</evidence>
<dbReference type="InterPro" id="IPR034862">
    <property type="entry name" value="Fungal_Mei2-like_RRM3"/>
</dbReference>
<feature type="region of interest" description="Disordered" evidence="3">
    <location>
        <begin position="1"/>
        <end position="36"/>
    </location>
</feature>